<dbReference type="GO" id="GO:0097367">
    <property type="term" value="F:carbohydrate derivative binding"/>
    <property type="evidence" value="ECO:0007669"/>
    <property type="project" value="InterPro"/>
</dbReference>
<dbReference type="SUPFAM" id="SSF53697">
    <property type="entry name" value="SIS domain"/>
    <property type="match status" value="1"/>
</dbReference>
<accession>A0A2T6BZ08</accession>
<organism evidence="6 7">
    <name type="scientific">Melghirimyces profundicolus</name>
    <dbReference type="NCBI Taxonomy" id="1242148"/>
    <lineage>
        <taxon>Bacteria</taxon>
        <taxon>Bacillati</taxon>
        <taxon>Bacillota</taxon>
        <taxon>Bacilli</taxon>
        <taxon>Bacillales</taxon>
        <taxon>Thermoactinomycetaceae</taxon>
        <taxon>Melghirimyces</taxon>
    </lineage>
</organism>
<reference evidence="6 7" key="1">
    <citation type="submission" date="2018-04" db="EMBL/GenBank/DDBJ databases">
        <title>Genomic Encyclopedia of Archaeal and Bacterial Type Strains, Phase II (KMG-II): from individual species to whole genera.</title>
        <authorList>
            <person name="Goeker M."/>
        </authorList>
    </citation>
    <scope>NUCLEOTIDE SEQUENCE [LARGE SCALE GENOMIC DNA]</scope>
    <source>
        <strain evidence="6 7">DSM 45787</strain>
    </source>
</reference>
<gene>
    <name evidence="6" type="ORF">C8P63_10797</name>
</gene>
<evidence type="ECO:0000259" key="5">
    <source>
        <dbReference type="PROSITE" id="PS51464"/>
    </source>
</evidence>
<keyword evidence="7" id="KW-1185">Reference proteome</keyword>
<dbReference type="EMBL" id="QBKR01000007">
    <property type="protein sequence ID" value="PTX61302.1"/>
    <property type="molecule type" value="Genomic_DNA"/>
</dbReference>
<dbReference type="GO" id="GO:1901135">
    <property type="term" value="P:carbohydrate derivative metabolic process"/>
    <property type="evidence" value="ECO:0007669"/>
    <property type="project" value="InterPro"/>
</dbReference>
<sequence>MKKTRTPISDLIKAKFSTLSSGQKKVAEFIVSHLEETVWMKAYQIGQKAGVSETTVIRFAFALGFAGFSELQNTIRQELLAGKQMDKDNDDEVIRPRGQTVESSFQRVIQTEKSILDKLLEETNTEKVLKTVDALIRANRVYIGGFRSSFAAAYWFYYTLSQLRENVWITSPTHFLPEHMCDLDEDSAVVVISFPRYTKEAQLMGEQAKKQKVKLISITDRPLSPIGQISDLTLITEENMASGFNSIASVISLMDLIITGFHQRDSEQIGQRQKKLEQMYTRQQTFLE</sequence>
<feature type="domain" description="HTH rpiR-type" evidence="4">
    <location>
        <begin position="6"/>
        <end position="82"/>
    </location>
</feature>
<name>A0A2T6BZ08_9BACL</name>
<evidence type="ECO:0000256" key="1">
    <source>
        <dbReference type="ARBA" id="ARBA00023015"/>
    </source>
</evidence>
<keyword evidence="1" id="KW-0805">Transcription regulation</keyword>
<dbReference type="Gene3D" id="3.40.50.10490">
    <property type="entry name" value="Glucose-6-phosphate isomerase like protein, domain 1"/>
    <property type="match status" value="1"/>
</dbReference>
<dbReference type="PANTHER" id="PTHR30514:SF18">
    <property type="entry name" value="RPIR-FAMILY TRANSCRIPTIONAL REGULATOR"/>
    <property type="match status" value="1"/>
</dbReference>
<dbReference type="GO" id="GO:0003700">
    <property type="term" value="F:DNA-binding transcription factor activity"/>
    <property type="evidence" value="ECO:0007669"/>
    <property type="project" value="InterPro"/>
</dbReference>
<comment type="caution">
    <text evidence="6">The sequence shown here is derived from an EMBL/GenBank/DDBJ whole genome shotgun (WGS) entry which is preliminary data.</text>
</comment>
<dbReference type="Proteomes" id="UP000244240">
    <property type="component" value="Unassembled WGS sequence"/>
</dbReference>
<dbReference type="InterPro" id="IPR009057">
    <property type="entry name" value="Homeodomain-like_sf"/>
</dbReference>
<dbReference type="RefSeq" id="WP_245920753.1">
    <property type="nucleotide sequence ID" value="NZ_QBKR01000007.1"/>
</dbReference>
<evidence type="ECO:0000256" key="3">
    <source>
        <dbReference type="ARBA" id="ARBA00023163"/>
    </source>
</evidence>
<dbReference type="Pfam" id="PF01418">
    <property type="entry name" value="HTH_6"/>
    <property type="match status" value="1"/>
</dbReference>
<dbReference type="GO" id="GO:0003677">
    <property type="term" value="F:DNA binding"/>
    <property type="evidence" value="ECO:0007669"/>
    <property type="project" value="UniProtKB-KW"/>
</dbReference>
<evidence type="ECO:0000313" key="7">
    <source>
        <dbReference type="Proteomes" id="UP000244240"/>
    </source>
</evidence>
<feature type="domain" description="SIS" evidence="5">
    <location>
        <begin position="131"/>
        <end position="267"/>
    </location>
</feature>
<dbReference type="PROSITE" id="PS51464">
    <property type="entry name" value="SIS"/>
    <property type="match status" value="1"/>
</dbReference>
<dbReference type="CDD" id="cd05013">
    <property type="entry name" value="SIS_RpiR"/>
    <property type="match status" value="1"/>
</dbReference>
<dbReference type="InterPro" id="IPR035472">
    <property type="entry name" value="RpiR-like_SIS"/>
</dbReference>
<evidence type="ECO:0000259" key="4">
    <source>
        <dbReference type="PROSITE" id="PS51071"/>
    </source>
</evidence>
<dbReference type="Gene3D" id="1.10.10.10">
    <property type="entry name" value="Winged helix-like DNA-binding domain superfamily/Winged helix DNA-binding domain"/>
    <property type="match status" value="1"/>
</dbReference>
<evidence type="ECO:0000313" key="6">
    <source>
        <dbReference type="EMBL" id="PTX61302.1"/>
    </source>
</evidence>
<dbReference type="InterPro" id="IPR046348">
    <property type="entry name" value="SIS_dom_sf"/>
</dbReference>
<dbReference type="InterPro" id="IPR047640">
    <property type="entry name" value="RpiR-like"/>
</dbReference>
<dbReference type="InterPro" id="IPR036388">
    <property type="entry name" value="WH-like_DNA-bd_sf"/>
</dbReference>
<dbReference type="AlphaFoldDB" id="A0A2T6BZ08"/>
<dbReference type="Pfam" id="PF01380">
    <property type="entry name" value="SIS"/>
    <property type="match status" value="1"/>
</dbReference>
<keyword evidence="3" id="KW-0804">Transcription</keyword>
<dbReference type="PANTHER" id="PTHR30514">
    <property type="entry name" value="GLUCOKINASE"/>
    <property type="match status" value="1"/>
</dbReference>
<protein>
    <submittedName>
        <fullName evidence="6">RpiR family transcriptional regulator</fullName>
    </submittedName>
</protein>
<keyword evidence="2" id="KW-0238">DNA-binding</keyword>
<evidence type="ECO:0000256" key="2">
    <source>
        <dbReference type="ARBA" id="ARBA00023125"/>
    </source>
</evidence>
<dbReference type="InterPro" id="IPR001347">
    <property type="entry name" value="SIS_dom"/>
</dbReference>
<dbReference type="InterPro" id="IPR000281">
    <property type="entry name" value="HTH_RpiR"/>
</dbReference>
<proteinExistence type="predicted"/>
<dbReference type="SUPFAM" id="SSF46689">
    <property type="entry name" value="Homeodomain-like"/>
    <property type="match status" value="1"/>
</dbReference>
<dbReference type="PROSITE" id="PS51071">
    <property type="entry name" value="HTH_RPIR"/>
    <property type="match status" value="1"/>
</dbReference>